<dbReference type="STRING" id="168276.SAMN05444580_104268"/>
<dbReference type="SUPFAM" id="SSF46946">
    <property type="entry name" value="S13-like H2TH domain"/>
    <property type="match status" value="1"/>
</dbReference>
<accession>A0A1G6UQI5</accession>
<dbReference type="Proteomes" id="UP000199417">
    <property type="component" value="Unassembled WGS sequence"/>
</dbReference>
<evidence type="ECO:0000313" key="2">
    <source>
        <dbReference type="EMBL" id="SDD43602.1"/>
    </source>
</evidence>
<dbReference type="InterPro" id="IPR055201">
    <property type="entry name" value="IHF-like_H2TH"/>
</dbReference>
<dbReference type="Gene3D" id="1.10.8.50">
    <property type="match status" value="1"/>
</dbReference>
<sequence length="53" mass="5816">MVGKTKVSYVLESLPRVGKIRAGEIAEEVGIPPTRRLAGLGSRQRQELLARLD</sequence>
<feature type="domain" description="Integration host factor-like helix-two turn-helix" evidence="1">
    <location>
        <begin position="1"/>
        <end position="51"/>
    </location>
</feature>
<dbReference type="InterPro" id="IPR047806">
    <property type="entry name" value="IHF_actinobact"/>
</dbReference>
<name>A0A1G6UQI5_9NOCA</name>
<dbReference type="Pfam" id="PF22525">
    <property type="entry name" value="H2TH_5"/>
    <property type="match status" value="1"/>
</dbReference>
<evidence type="ECO:0000313" key="3">
    <source>
        <dbReference type="Proteomes" id="UP000199417"/>
    </source>
</evidence>
<dbReference type="NCBIfam" id="NF041260">
    <property type="entry name" value="actino_IHF"/>
    <property type="match status" value="1"/>
</dbReference>
<proteinExistence type="predicted"/>
<protein>
    <recommendedName>
        <fullName evidence="1">Integration host factor-like helix-two turn-helix domain-containing protein</fullName>
    </recommendedName>
</protein>
<gene>
    <name evidence="2" type="ORF">SAMN05444580_104268</name>
</gene>
<dbReference type="InterPro" id="IPR010979">
    <property type="entry name" value="Ribosomal_uS13-like_H2TH"/>
</dbReference>
<dbReference type="EMBL" id="FNAB01000004">
    <property type="protein sequence ID" value="SDD43602.1"/>
    <property type="molecule type" value="Genomic_DNA"/>
</dbReference>
<reference evidence="2 3" key="1">
    <citation type="submission" date="2016-10" db="EMBL/GenBank/DDBJ databases">
        <authorList>
            <person name="de Groot N.N."/>
        </authorList>
    </citation>
    <scope>NUCLEOTIDE SEQUENCE [LARGE SCALE GENOMIC DNA]</scope>
    <source>
        <strain evidence="2 3">JCM 11308</strain>
    </source>
</reference>
<keyword evidence="3" id="KW-1185">Reference proteome</keyword>
<evidence type="ECO:0000259" key="1">
    <source>
        <dbReference type="Pfam" id="PF22525"/>
    </source>
</evidence>
<dbReference type="AlphaFoldDB" id="A0A1G6UQI5"/>
<organism evidence="2 3">
    <name type="scientific">Rhodococcus tukisamuensis</name>
    <dbReference type="NCBI Taxonomy" id="168276"/>
    <lineage>
        <taxon>Bacteria</taxon>
        <taxon>Bacillati</taxon>
        <taxon>Actinomycetota</taxon>
        <taxon>Actinomycetes</taxon>
        <taxon>Mycobacteriales</taxon>
        <taxon>Nocardiaceae</taxon>
        <taxon>Rhodococcus</taxon>
    </lineage>
</organism>
<dbReference type="GO" id="GO:0003676">
    <property type="term" value="F:nucleic acid binding"/>
    <property type="evidence" value="ECO:0007669"/>
    <property type="project" value="InterPro"/>
</dbReference>